<dbReference type="EMBL" id="MHJG01000006">
    <property type="protein sequence ID" value="OGY64255.1"/>
    <property type="molecule type" value="Genomic_DNA"/>
</dbReference>
<reference evidence="4 5" key="1">
    <citation type="journal article" date="2016" name="Nat. Commun.">
        <title>Thousands of microbial genomes shed light on interconnected biogeochemical processes in an aquifer system.</title>
        <authorList>
            <person name="Anantharaman K."/>
            <person name="Brown C.T."/>
            <person name="Hug L.A."/>
            <person name="Sharon I."/>
            <person name="Castelle C.J."/>
            <person name="Probst A.J."/>
            <person name="Thomas B.C."/>
            <person name="Singh A."/>
            <person name="Wilkins M.J."/>
            <person name="Karaoz U."/>
            <person name="Brodie E.L."/>
            <person name="Williams K.H."/>
            <person name="Hubbard S.S."/>
            <person name="Banfield J.F."/>
        </authorList>
    </citation>
    <scope>NUCLEOTIDE SEQUENCE [LARGE SCALE GENOMIC DNA]</scope>
</reference>
<keyword evidence="3" id="KW-0460">Magnesium</keyword>
<dbReference type="Proteomes" id="UP000177960">
    <property type="component" value="Unassembled WGS sequence"/>
</dbReference>
<dbReference type="InterPro" id="IPR023214">
    <property type="entry name" value="HAD_sf"/>
</dbReference>
<organism evidence="4 5">
    <name type="scientific">Candidatus Harrisonbacteria bacterium RIFCSPHIGHO2_02_FULL_42_16</name>
    <dbReference type="NCBI Taxonomy" id="1798404"/>
    <lineage>
        <taxon>Bacteria</taxon>
        <taxon>Candidatus Harrisoniibacteriota</taxon>
    </lineage>
</organism>
<keyword evidence="2" id="KW-0378">Hydrolase</keyword>
<name>A0A1G1ZID2_9BACT</name>
<evidence type="ECO:0008006" key="6">
    <source>
        <dbReference type="Google" id="ProtNLM"/>
    </source>
</evidence>
<evidence type="ECO:0000256" key="2">
    <source>
        <dbReference type="ARBA" id="ARBA00022801"/>
    </source>
</evidence>
<dbReference type="STRING" id="1798404.A3B92_02965"/>
<dbReference type="InterPro" id="IPR036412">
    <property type="entry name" value="HAD-like_sf"/>
</dbReference>
<evidence type="ECO:0000313" key="4">
    <source>
        <dbReference type="EMBL" id="OGY64255.1"/>
    </source>
</evidence>
<sequence length="256" mass="29405">MGRWDKGLILIFDLDDTLMWTEYLYSLAFLEYSKLLIEIFQRRLPYIGSIAKRSEEISHDKIKEINLATGQPYGFSMNRYPDTLVASYKELCDNGFGTYDEKIAAQIRNIGMMVFDGVKIEEAGLVPGAENTLSLLRRKAYLILVTKGDKEVQEIKIKALNLERWFSEIRIVSNKTKESFLEFRERFPDSLVYSIGNSFSSDIKSALDAGLAGIFIPCYTWKAESIDYSSLTPEQLRNFIRLKKIEELPAVFSDII</sequence>
<dbReference type="AlphaFoldDB" id="A0A1G1ZID2"/>
<evidence type="ECO:0000256" key="1">
    <source>
        <dbReference type="ARBA" id="ARBA00022723"/>
    </source>
</evidence>
<dbReference type="PANTHER" id="PTHR46470:SF2">
    <property type="entry name" value="GLYCERALDEHYDE 3-PHOSPHATE PHOSPHATASE"/>
    <property type="match status" value="1"/>
</dbReference>
<evidence type="ECO:0000256" key="3">
    <source>
        <dbReference type="ARBA" id="ARBA00022842"/>
    </source>
</evidence>
<protein>
    <recommendedName>
        <fullName evidence="6">HAD family hydrolase</fullName>
    </recommendedName>
</protein>
<gene>
    <name evidence="4" type="ORF">A3B92_02965</name>
</gene>
<dbReference type="Gene3D" id="3.40.50.1000">
    <property type="entry name" value="HAD superfamily/HAD-like"/>
    <property type="match status" value="1"/>
</dbReference>
<comment type="caution">
    <text evidence="4">The sequence shown here is derived from an EMBL/GenBank/DDBJ whole genome shotgun (WGS) entry which is preliminary data.</text>
</comment>
<dbReference type="Gene3D" id="1.10.150.240">
    <property type="entry name" value="Putative phosphatase, domain 2"/>
    <property type="match status" value="1"/>
</dbReference>
<dbReference type="InterPro" id="IPR023198">
    <property type="entry name" value="PGP-like_dom2"/>
</dbReference>
<dbReference type="GO" id="GO:0046872">
    <property type="term" value="F:metal ion binding"/>
    <property type="evidence" value="ECO:0007669"/>
    <property type="project" value="UniProtKB-KW"/>
</dbReference>
<evidence type="ECO:0000313" key="5">
    <source>
        <dbReference type="Proteomes" id="UP000177960"/>
    </source>
</evidence>
<keyword evidence="1" id="KW-0479">Metal-binding</keyword>
<accession>A0A1G1ZID2</accession>
<dbReference type="Pfam" id="PF00702">
    <property type="entry name" value="Hydrolase"/>
    <property type="match status" value="1"/>
</dbReference>
<proteinExistence type="predicted"/>
<dbReference type="InterPro" id="IPR051400">
    <property type="entry name" value="HAD-like_hydrolase"/>
</dbReference>
<dbReference type="SUPFAM" id="SSF56784">
    <property type="entry name" value="HAD-like"/>
    <property type="match status" value="1"/>
</dbReference>
<dbReference type="GO" id="GO:0016791">
    <property type="term" value="F:phosphatase activity"/>
    <property type="evidence" value="ECO:0007669"/>
    <property type="project" value="TreeGrafter"/>
</dbReference>
<dbReference type="PANTHER" id="PTHR46470">
    <property type="entry name" value="N-ACYLNEURAMINATE-9-PHOSPHATASE"/>
    <property type="match status" value="1"/>
</dbReference>